<name>A0A8J2YI65_9RHOB</name>
<proteinExistence type="predicted"/>
<accession>A0A8J2YI65</accession>
<dbReference type="RefSeq" id="WP_188409797.1">
    <property type="nucleotide sequence ID" value="NZ_BMCP01000002.1"/>
</dbReference>
<comment type="caution">
    <text evidence="1">The sequence shown here is derived from an EMBL/GenBank/DDBJ whole genome shotgun (WGS) entry which is preliminary data.</text>
</comment>
<dbReference type="Gene3D" id="3.10.20.30">
    <property type="match status" value="1"/>
</dbReference>
<evidence type="ECO:0008006" key="3">
    <source>
        <dbReference type="Google" id="ProtNLM"/>
    </source>
</evidence>
<dbReference type="SUPFAM" id="SSF54285">
    <property type="entry name" value="MoaD/ThiS"/>
    <property type="match status" value="1"/>
</dbReference>
<dbReference type="PANTHER" id="PTHR34472">
    <property type="entry name" value="SULFUR CARRIER PROTEIN THIS"/>
    <property type="match status" value="1"/>
</dbReference>
<sequence>MTTENTIRVNGETEALAEATTLSVLLADKGVDAGAKGVAVALNGRLVQRATWAETPVAAGDVLEIVQAKQGG</sequence>
<reference evidence="1" key="2">
    <citation type="submission" date="2020-09" db="EMBL/GenBank/DDBJ databases">
        <authorList>
            <person name="Sun Q."/>
            <person name="Sedlacek I."/>
        </authorList>
    </citation>
    <scope>NUCLEOTIDE SEQUENCE</scope>
    <source>
        <strain evidence="1">CCM 7684</strain>
    </source>
</reference>
<gene>
    <name evidence="1" type="ORF">GCM10007276_22210</name>
</gene>
<dbReference type="Proteomes" id="UP000602745">
    <property type="component" value="Unassembled WGS sequence"/>
</dbReference>
<dbReference type="AlphaFoldDB" id="A0A8J2YI65"/>
<organism evidence="1 2">
    <name type="scientific">Agaricicola taiwanensis</name>
    <dbReference type="NCBI Taxonomy" id="591372"/>
    <lineage>
        <taxon>Bacteria</taxon>
        <taxon>Pseudomonadati</taxon>
        <taxon>Pseudomonadota</taxon>
        <taxon>Alphaproteobacteria</taxon>
        <taxon>Rhodobacterales</taxon>
        <taxon>Paracoccaceae</taxon>
        <taxon>Agaricicola</taxon>
    </lineage>
</organism>
<reference evidence="1" key="1">
    <citation type="journal article" date="2014" name="Int. J. Syst. Evol. Microbiol.">
        <title>Complete genome sequence of Corynebacterium casei LMG S-19264T (=DSM 44701T), isolated from a smear-ripened cheese.</title>
        <authorList>
            <consortium name="US DOE Joint Genome Institute (JGI-PGF)"/>
            <person name="Walter F."/>
            <person name="Albersmeier A."/>
            <person name="Kalinowski J."/>
            <person name="Ruckert C."/>
        </authorList>
    </citation>
    <scope>NUCLEOTIDE SEQUENCE</scope>
    <source>
        <strain evidence="1">CCM 7684</strain>
    </source>
</reference>
<dbReference type="InterPro" id="IPR016155">
    <property type="entry name" value="Mopterin_synth/thiamin_S_b"/>
</dbReference>
<dbReference type="PANTHER" id="PTHR34472:SF1">
    <property type="entry name" value="SULFUR CARRIER PROTEIN THIS"/>
    <property type="match status" value="1"/>
</dbReference>
<keyword evidence="2" id="KW-1185">Reference proteome</keyword>
<dbReference type="InterPro" id="IPR012675">
    <property type="entry name" value="Beta-grasp_dom_sf"/>
</dbReference>
<dbReference type="CDD" id="cd00565">
    <property type="entry name" value="Ubl_ThiS"/>
    <property type="match status" value="1"/>
</dbReference>
<dbReference type="NCBIfam" id="TIGR01683">
    <property type="entry name" value="thiS"/>
    <property type="match status" value="1"/>
</dbReference>
<dbReference type="Pfam" id="PF02597">
    <property type="entry name" value="ThiS"/>
    <property type="match status" value="1"/>
</dbReference>
<evidence type="ECO:0000313" key="1">
    <source>
        <dbReference type="EMBL" id="GGE44634.1"/>
    </source>
</evidence>
<dbReference type="InterPro" id="IPR003749">
    <property type="entry name" value="ThiS/MoaD-like"/>
</dbReference>
<dbReference type="EMBL" id="BMCP01000002">
    <property type="protein sequence ID" value="GGE44634.1"/>
    <property type="molecule type" value="Genomic_DNA"/>
</dbReference>
<dbReference type="InterPro" id="IPR010035">
    <property type="entry name" value="Thi_S"/>
</dbReference>
<evidence type="ECO:0000313" key="2">
    <source>
        <dbReference type="Proteomes" id="UP000602745"/>
    </source>
</evidence>
<protein>
    <recommendedName>
        <fullName evidence="3">Sulfur carrier protein ThiS</fullName>
    </recommendedName>
</protein>